<accession>D2W087</accession>
<dbReference type="KEGG" id="ngr:NAEGRDRAFT_53673"/>
<dbReference type="InterPro" id="IPR003719">
    <property type="entry name" value="Phenazine_PhzF-like"/>
</dbReference>
<dbReference type="Pfam" id="PF02567">
    <property type="entry name" value="PhzC-PhzF"/>
    <property type="match status" value="1"/>
</dbReference>
<evidence type="ECO:0000313" key="4">
    <source>
        <dbReference type="EMBL" id="EFC37530.1"/>
    </source>
</evidence>
<dbReference type="PANTHER" id="PTHR13774:SF17">
    <property type="entry name" value="PHENAZINE BIOSYNTHESIS-LIKE DOMAIN-CONTAINING PROTEIN"/>
    <property type="match status" value="1"/>
</dbReference>
<dbReference type="eggNOG" id="KOG3033">
    <property type="taxonomic scope" value="Eukaryota"/>
</dbReference>
<feature type="region of interest" description="Disordered" evidence="3">
    <location>
        <begin position="455"/>
        <end position="482"/>
    </location>
</feature>
<keyword evidence="5" id="KW-1185">Reference proteome</keyword>
<evidence type="ECO:0000256" key="2">
    <source>
        <dbReference type="ARBA" id="ARBA00023235"/>
    </source>
</evidence>
<feature type="region of interest" description="Disordered" evidence="3">
    <location>
        <begin position="290"/>
        <end position="310"/>
    </location>
</feature>
<feature type="compositionally biased region" description="Polar residues" evidence="3">
    <location>
        <begin position="238"/>
        <end position="251"/>
    </location>
</feature>
<sequence length="482" mass="54932">MECYVVDAFTENIFEGNPAAVCVMKNWISDELMQKIAAENNLSETAFTVKEDDGSYHLRWFTPLSEIDLCGHATLATAFVINNFYDSEVKILKFKTMSGELVVVKKEDLFEMDFPSRMPTPFTISEQLIDALGITPIEAHISRDLVLVLENEEQVLNATPNFSKLREIPDGLGVLITSKSEKYDFVSRCFFPKLNVNEDPVCGSAHTSFIPYWSNILGKKEMIARQVSSRGVMKFKNKSASNNDSPTSNSIDGEPTTKRKKRKTDLKTISSSTDIDSLGNSALGGIASVTRKKKKEQQQQQHYSELNDSSTTVDIAINNVNNNIPSSNYGMNNNETNEREIDEQSINSSSYQVIVSEPNSTQPMMNNLHHTTYSSTSTTNNNHLYRSRDEIAREERYATKRRFNFLVRLVEEMVDEEEIHYHYQLYLRQQEELKRNPSLRFNSTTTTTMQGVEYLEEDEDESSLSSSSNNQEEDQIITNEYR</sequence>
<dbReference type="OrthoDB" id="10266162at2759"/>
<dbReference type="GeneID" id="8863165"/>
<dbReference type="InParanoid" id="D2W087"/>
<proteinExistence type="inferred from homology"/>
<dbReference type="GO" id="GO:0005737">
    <property type="term" value="C:cytoplasm"/>
    <property type="evidence" value="ECO:0007669"/>
    <property type="project" value="TreeGrafter"/>
</dbReference>
<dbReference type="PANTHER" id="PTHR13774">
    <property type="entry name" value="PHENAZINE BIOSYNTHESIS PROTEIN"/>
    <property type="match status" value="1"/>
</dbReference>
<dbReference type="Gene3D" id="3.10.310.10">
    <property type="entry name" value="Diaminopimelate Epimerase, Chain A, domain 1"/>
    <property type="match status" value="2"/>
</dbReference>
<dbReference type="RefSeq" id="XP_002670274.1">
    <property type="nucleotide sequence ID" value="XM_002670228.1"/>
</dbReference>
<reference evidence="4 5" key="1">
    <citation type="journal article" date="2010" name="Cell">
        <title>The genome of Naegleria gruberi illuminates early eukaryotic versatility.</title>
        <authorList>
            <person name="Fritz-Laylin L.K."/>
            <person name="Prochnik S.E."/>
            <person name="Ginger M.L."/>
            <person name="Dacks J.B."/>
            <person name="Carpenter M.L."/>
            <person name="Field M.C."/>
            <person name="Kuo A."/>
            <person name="Paredez A."/>
            <person name="Chapman J."/>
            <person name="Pham J."/>
            <person name="Shu S."/>
            <person name="Neupane R."/>
            <person name="Cipriano M."/>
            <person name="Mancuso J."/>
            <person name="Tu H."/>
            <person name="Salamov A."/>
            <person name="Lindquist E."/>
            <person name="Shapiro H."/>
            <person name="Lucas S."/>
            <person name="Grigoriev I.V."/>
            <person name="Cande W.Z."/>
            <person name="Fulton C."/>
            <person name="Rokhsar D.S."/>
            <person name="Dawson S.C."/>
        </authorList>
    </citation>
    <scope>NUCLEOTIDE SEQUENCE [LARGE SCALE GENOMIC DNA]</scope>
    <source>
        <strain evidence="4 5">NEG-M</strain>
    </source>
</reference>
<dbReference type="STRING" id="5762.D2W087"/>
<evidence type="ECO:0000313" key="5">
    <source>
        <dbReference type="Proteomes" id="UP000006671"/>
    </source>
</evidence>
<organism evidence="5">
    <name type="scientific">Naegleria gruberi</name>
    <name type="common">Amoeba</name>
    <dbReference type="NCBI Taxonomy" id="5762"/>
    <lineage>
        <taxon>Eukaryota</taxon>
        <taxon>Discoba</taxon>
        <taxon>Heterolobosea</taxon>
        <taxon>Tetramitia</taxon>
        <taxon>Eutetramitia</taxon>
        <taxon>Vahlkampfiidae</taxon>
        <taxon>Naegleria</taxon>
    </lineage>
</organism>
<keyword evidence="2" id="KW-0413">Isomerase</keyword>
<gene>
    <name evidence="4" type="ORF">NAEGRDRAFT_53673</name>
</gene>
<evidence type="ECO:0000256" key="3">
    <source>
        <dbReference type="SAM" id="MobiDB-lite"/>
    </source>
</evidence>
<dbReference type="VEuPathDB" id="AmoebaDB:NAEGRDRAFT_53673"/>
<dbReference type="Proteomes" id="UP000006671">
    <property type="component" value="Unassembled WGS sequence"/>
</dbReference>
<dbReference type="NCBIfam" id="TIGR00654">
    <property type="entry name" value="PhzF_family"/>
    <property type="match status" value="1"/>
</dbReference>
<dbReference type="GO" id="GO:0016853">
    <property type="term" value="F:isomerase activity"/>
    <property type="evidence" value="ECO:0007669"/>
    <property type="project" value="UniProtKB-KW"/>
</dbReference>
<dbReference type="AlphaFoldDB" id="D2W087"/>
<name>D2W087_NAEGR</name>
<dbReference type="EMBL" id="GG738917">
    <property type="protein sequence ID" value="EFC37530.1"/>
    <property type="molecule type" value="Genomic_DNA"/>
</dbReference>
<dbReference type="SUPFAM" id="SSF54506">
    <property type="entry name" value="Diaminopimelate epimerase-like"/>
    <property type="match status" value="1"/>
</dbReference>
<protein>
    <submittedName>
        <fullName evidence="4">Predicted protein</fullName>
    </submittedName>
</protein>
<comment type="similarity">
    <text evidence="1">Belongs to the PhzF family.</text>
</comment>
<evidence type="ECO:0000256" key="1">
    <source>
        <dbReference type="ARBA" id="ARBA00008270"/>
    </source>
</evidence>
<feature type="region of interest" description="Disordered" evidence="3">
    <location>
        <begin position="236"/>
        <end position="274"/>
    </location>
</feature>